<organism evidence="3 4">
    <name type="scientific">Xenorhabdus yunnanensis</name>
    <dbReference type="NCBI Taxonomy" id="3025878"/>
    <lineage>
        <taxon>Bacteria</taxon>
        <taxon>Pseudomonadati</taxon>
        <taxon>Pseudomonadota</taxon>
        <taxon>Gammaproteobacteria</taxon>
        <taxon>Enterobacterales</taxon>
        <taxon>Morganellaceae</taxon>
        <taxon>Xenorhabdus</taxon>
    </lineage>
</organism>
<evidence type="ECO:0000313" key="4">
    <source>
        <dbReference type="Proteomes" id="UP001217178"/>
    </source>
</evidence>
<name>A0ABT5LJE2_9GAMM</name>
<dbReference type="InterPro" id="IPR041657">
    <property type="entry name" value="HTH_17"/>
</dbReference>
<sequence>MDKLLTKEQVCDALAVSRATLYRKIECGQIPRPLKDGRSSKWRESDIQPYIDSLNRGFSPRIRKKDKSESCNT</sequence>
<evidence type="ECO:0000313" key="3">
    <source>
        <dbReference type="EMBL" id="MDC9591236.1"/>
    </source>
</evidence>
<feature type="region of interest" description="Disordered" evidence="1">
    <location>
        <begin position="52"/>
        <end position="73"/>
    </location>
</feature>
<dbReference type="Gene3D" id="1.10.238.160">
    <property type="match status" value="1"/>
</dbReference>
<keyword evidence="4" id="KW-1185">Reference proteome</keyword>
<comment type="caution">
    <text evidence="3">The sequence shown here is derived from an EMBL/GenBank/DDBJ whole genome shotgun (WGS) entry which is preliminary data.</text>
</comment>
<dbReference type="RefSeq" id="WP_273556466.1">
    <property type="nucleotide sequence ID" value="NZ_JAQRFI010000065.1"/>
</dbReference>
<gene>
    <name evidence="3" type="ORF">PSI23_18570</name>
</gene>
<evidence type="ECO:0000259" key="2">
    <source>
        <dbReference type="Pfam" id="PF12728"/>
    </source>
</evidence>
<protein>
    <submittedName>
        <fullName evidence="3">Helix-turn-helix domain-containing protein</fullName>
    </submittedName>
</protein>
<dbReference type="InterPro" id="IPR009061">
    <property type="entry name" value="DNA-bd_dom_put_sf"/>
</dbReference>
<accession>A0ABT5LJE2</accession>
<reference evidence="3 4" key="1">
    <citation type="submission" date="2023-02" db="EMBL/GenBank/DDBJ databases">
        <title>Entomopathogenic bacteria.</title>
        <authorList>
            <person name="Machado R.A."/>
        </authorList>
    </citation>
    <scope>NUCLEOTIDE SEQUENCE [LARGE SCALE GENOMIC DNA]</scope>
    <source>
        <strain evidence="3 4">XENO-10</strain>
    </source>
</reference>
<feature type="domain" description="Helix-turn-helix" evidence="2">
    <location>
        <begin position="4"/>
        <end position="52"/>
    </location>
</feature>
<dbReference type="Pfam" id="PF12728">
    <property type="entry name" value="HTH_17"/>
    <property type="match status" value="1"/>
</dbReference>
<dbReference type="SUPFAM" id="SSF46955">
    <property type="entry name" value="Putative DNA-binding domain"/>
    <property type="match status" value="1"/>
</dbReference>
<proteinExistence type="predicted"/>
<evidence type="ECO:0000256" key="1">
    <source>
        <dbReference type="SAM" id="MobiDB-lite"/>
    </source>
</evidence>
<dbReference type="EMBL" id="JAQRFI010000065">
    <property type="protein sequence ID" value="MDC9591236.1"/>
    <property type="molecule type" value="Genomic_DNA"/>
</dbReference>
<dbReference type="Proteomes" id="UP001217178">
    <property type="component" value="Unassembled WGS sequence"/>
</dbReference>